<dbReference type="Proteomes" id="UP001596957">
    <property type="component" value="Unassembled WGS sequence"/>
</dbReference>
<evidence type="ECO:0000259" key="1">
    <source>
        <dbReference type="Pfam" id="PF19916"/>
    </source>
</evidence>
<feature type="domain" description="vWA-MoxR associated protein C-terminal" evidence="3">
    <location>
        <begin position="248"/>
        <end position="487"/>
    </location>
</feature>
<comment type="caution">
    <text evidence="4">The sequence shown here is derived from an EMBL/GenBank/DDBJ whole genome shotgun (WGS) entry which is preliminary data.</text>
</comment>
<dbReference type="InterPro" id="IPR045431">
    <property type="entry name" value="EAD2"/>
</dbReference>
<name>A0ABW2VW42_9ACTN</name>
<dbReference type="InterPro" id="IPR045555">
    <property type="entry name" value="VMAP-M0"/>
</dbReference>
<dbReference type="RefSeq" id="WP_381264524.1">
    <property type="nucleotide sequence ID" value="NZ_JBHTBI010000106.1"/>
</dbReference>
<accession>A0ABW2VW42</accession>
<proteinExistence type="predicted"/>
<feature type="domain" description="vWA-MoxR associated protein middle region 0" evidence="1">
    <location>
        <begin position="116"/>
        <end position="218"/>
    </location>
</feature>
<dbReference type="Pfam" id="PF20028">
    <property type="entry name" value="VMAP-C"/>
    <property type="match status" value="1"/>
</dbReference>
<protein>
    <submittedName>
        <fullName evidence="4">Uncharacterized protein</fullName>
    </submittedName>
</protein>
<evidence type="ECO:0000259" key="3">
    <source>
        <dbReference type="Pfam" id="PF20028"/>
    </source>
</evidence>
<dbReference type="Pfam" id="PF19956">
    <property type="entry name" value="EAD2"/>
    <property type="match status" value="1"/>
</dbReference>
<keyword evidence="5" id="KW-1185">Reference proteome</keyword>
<evidence type="ECO:0000259" key="2">
    <source>
        <dbReference type="Pfam" id="PF19956"/>
    </source>
</evidence>
<feature type="domain" description="Effector-associated" evidence="2">
    <location>
        <begin position="20"/>
        <end position="92"/>
    </location>
</feature>
<sequence>MGEFKRASGGGVEALLRLTEALCELSCVEEPTGRALFADMLGEHLGVSIELRGARLREDVVSLVRAALSVSGGEWVLLDVVRILEGTVAAYEFERELASLAGTSAPAAELPGPVSQRDVSSARTLLDQAADWLPGTELRDRLGDELGIDLPSGLSPAQLFQYVLELNVQPDGFPPAVLLMDQAAGSVRIPGLRGALSAWAEHWAAETGLVRQLEERRAARTPVRTDSSIPRCLVVVVDPARDGSGEILVRPWLNTVPGRWNPLPDEPVATTLDGLGAAVERVLRRLARLSPPQEAPASTRSSVPPYIEFVLPYDLLNHDVARLTYRSGGGMSLPLGLKYGVHLRSLERMRTDDALVRAQWRERWRALQRHGVTVHGWRDADDQRLDAWQAALAGEPMYTAAVLDAPDGGAATDALKAAIAEGIGLAVWDRRGAFVEERREVVSAVFAAVPTPAQLPVAMHRLRSRAELHESGPSLLGRHIAFFWDDPTRLVDIQEADPGVDRNGIDSEESGR</sequence>
<gene>
    <name evidence="4" type="ORF">ACFQZP_38405</name>
</gene>
<dbReference type="Pfam" id="PF19916">
    <property type="entry name" value="VMAP-M0"/>
    <property type="match status" value="1"/>
</dbReference>
<dbReference type="InterPro" id="IPR045450">
    <property type="entry name" value="VMAP_C"/>
</dbReference>
<evidence type="ECO:0000313" key="5">
    <source>
        <dbReference type="Proteomes" id="UP001596957"/>
    </source>
</evidence>
<dbReference type="EMBL" id="JBHTEC010000001">
    <property type="protein sequence ID" value="MFD0287433.1"/>
    <property type="molecule type" value="Genomic_DNA"/>
</dbReference>
<organism evidence="4 5">
    <name type="scientific">Streptomyces lutosisoli</name>
    <dbReference type="NCBI Taxonomy" id="2665721"/>
    <lineage>
        <taxon>Bacteria</taxon>
        <taxon>Bacillati</taxon>
        <taxon>Actinomycetota</taxon>
        <taxon>Actinomycetes</taxon>
        <taxon>Kitasatosporales</taxon>
        <taxon>Streptomycetaceae</taxon>
        <taxon>Streptomyces</taxon>
    </lineage>
</organism>
<evidence type="ECO:0000313" key="4">
    <source>
        <dbReference type="EMBL" id="MFD0287433.1"/>
    </source>
</evidence>
<reference evidence="5" key="1">
    <citation type="journal article" date="2019" name="Int. J. Syst. Evol. Microbiol.">
        <title>The Global Catalogue of Microorganisms (GCM) 10K type strain sequencing project: providing services to taxonomists for standard genome sequencing and annotation.</title>
        <authorList>
            <consortium name="The Broad Institute Genomics Platform"/>
            <consortium name="The Broad Institute Genome Sequencing Center for Infectious Disease"/>
            <person name="Wu L."/>
            <person name="Ma J."/>
        </authorList>
    </citation>
    <scope>NUCLEOTIDE SEQUENCE [LARGE SCALE GENOMIC DNA]</scope>
    <source>
        <strain evidence="5">CGMCC 4.7198</strain>
    </source>
</reference>